<protein>
    <submittedName>
        <fullName evidence="1">Uncharacterized protein</fullName>
    </submittedName>
</protein>
<dbReference type="AlphaFoldDB" id="A0A699XH72"/>
<feature type="non-terminal residue" evidence="1">
    <location>
        <position position="1"/>
    </location>
</feature>
<proteinExistence type="predicted"/>
<reference evidence="1" key="1">
    <citation type="journal article" date="2019" name="Sci. Rep.">
        <title>Draft genome of Tanacetum cinerariifolium, the natural source of mosquito coil.</title>
        <authorList>
            <person name="Yamashiro T."/>
            <person name="Shiraishi A."/>
            <person name="Satake H."/>
            <person name="Nakayama K."/>
        </authorList>
    </citation>
    <scope>NUCLEOTIDE SEQUENCE</scope>
</reference>
<accession>A0A699XH72</accession>
<comment type="caution">
    <text evidence="1">The sequence shown here is derived from an EMBL/GenBank/DDBJ whole genome shotgun (WGS) entry which is preliminary data.</text>
</comment>
<organism evidence="1">
    <name type="scientific">Tanacetum cinerariifolium</name>
    <name type="common">Dalmatian daisy</name>
    <name type="synonym">Chrysanthemum cinerariifolium</name>
    <dbReference type="NCBI Taxonomy" id="118510"/>
    <lineage>
        <taxon>Eukaryota</taxon>
        <taxon>Viridiplantae</taxon>
        <taxon>Streptophyta</taxon>
        <taxon>Embryophyta</taxon>
        <taxon>Tracheophyta</taxon>
        <taxon>Spermatophyta</taxon>
        <taxon>Magnoliopsida</taxon>
        <taxon>eudicotyledons</taxon>
        <taxon>Gunneridae</taxon>
        <taxon>Pentapetalae</taxon>
        <taxon>asterids</taxon>
        <taxon>campanulids</taxon>
        <taxon>Asterales</taxon>
        <taxon>Asteraceae</taxon>
        <taxon>Asteroideae</taxon>
        <taxon>Anthemideae</taxon>
        <taxon>Anthemidinae</taxon>
        <taxon>Tanacetum</taxon>
    </lineage>
</organism>
<sequence length="92" mass="9227">VAAVTTDIDLRHVGAGALAGVGDIERDGERLAAGDGEVGISEAGVAQPMAEGEQRLLRLALIPAIADVGALDIVDREARQIDTDAGAGIGRG</sequence>
<name>A0A699XH72_TANCI</name>
<evidence type="ECO:0000313" key="1">
    <source>
        <dbReference type="EMBL" id="GFD55864.1"/>
    </source>
</evidence>
<gene>
    <name evidence="1" type="ORF">Tci_927833</name>
</gene>
<feature type="non-terminal residue" evidence="1">
    <location>
        <position position="92"/>
    </location>
</feature>
<dbReference type="EMBL" id="BKCJ011822684">
    <property type="protein sequence ID" value="GFD55864.1"/>
    <property type="molecule type" value="Genomic_DNA"/>
</dbReference>